<feature type="chain" id="PRO_5040755065" evidence="2">
    <location>
        <begin position="25"/>
        <end position="338"/>
    </location>
</feature>
<reference evidence="3" key="1">
    <citation type="submission" date="2022-04" db="EMBL/GenBank/DDBJ databases">
        <title>Roseomonas acroporae sp. nov., isolated from coral Acropora digitifera.</title>
        <authorList>
            <person name="Sun H."/>
        </authorList>
    </citation>
    <scope>NUCLEOTIDE SEQUENCE</scope>
    <source>
        <strain evidence="3">NAR14</strain>
    </source>
</reference>
<comment type="similarity">
    <text evidence="1">Belongs to the UPF0065 (bug) family.</text>
</comment>
<gene>
    <name evidence="3" type="ORF">M0638_03405</name>
</gene>
<evidence type="ECO:0000313" key="4">
    <source>
        <dbReference type="Proteomes" id="UP001139516"/>
    </source>
</evidence>
<dbReference type="EMBL" id="JALPRX010000009">
    <property type="protein sequence ID" value="MCK8783429.1"/>
    <property type="molecule type" value="Genomic_DNA"/>
</dbReference>
<comment type="caution">
    <text evidence="3">The sequence shown here is derived from an EMBL/GenBank/DDBJ whole genome shotgun (WGS) entry which is preliminary data.</text>
</comment>
<accession>A0A9X1Y3Q8</accession>
<keyword evidence="2" id="KW-0732">Signal</keyword>
<dbReference type="Gene3D" id="3.40.190.10">
    <property type="entry name" value="Periplasmic binding protein-like II"/>
    <property type="match status" value="1"/>
</dbReference>
<dbReference type="AlphaFoldDB" id="A0A9X1Y3Q8"/>
<dbReference type="PROSITE" id="PS51318">
    <property type="entry name" value="TAT"/>
    <property type="match status" value="1"/>
</dbReference>
<dbReference type="Proteomes" id="UP001139516">
    <property type="component" value="Unassembled WGS sequence"/>
</dbReference>
<proteinExistence type="inferred from homology"/>
<evidence type="ECO:0000256" key="1">
    <source>
        <dbReference type="ARBA" id="ARBA00006987"/>
    </source>
</evidence>
<dbReference type="InterPro" id="IPR006311">
    <property type="entry name" value="TAT_signal"/>
</dbReference>
<dbReference type="PIRSF" id="PIRSF017082">
    <property type="entry name" value="YflP"/>
    <property type="match status" value="1"/>
</dbReference>
<name>A0A9X1Y3Q8_9PROT</name>
<dbReference type="RefSeq" id="WP_248665551.1">
    <property type="nucleotide sequence ID" value="NZ_JALPRX010000009.1"/>
</dbReference>
<protein>
    <submittedName>
        <fullName evidence="3">Tripartite tricarboxylate transporter substrate binding protein</fullName>
    </submittedName>
</protein>
<dbReference type="InterPro" id="IPR042100">
    <property type="entry name" value="Bug_dom1"/>
</dbReference>
<dbReference type="PANTHER" id="PTHR42928">
    <property type="entry name" value="TRICARBOXYLATE-BINDING PROTEIN"/>
    <property type="match status" value="1"/>
</dbReference>
<dbReference type="Pfam" id="PF03401">
    <property type="entry name" value="TctC"/>
    <property type="match status" value="1"/>
</dbReference>
<dbReference type="Gene3D" id="3.40.190.150">
    <property type="entry name" value="Bordetella uptake gene, domain 1"/>
    <property type="match status" value="1"/>
</dbReference>
<organism evidence="3 4">
    <name type="scientific">Roseomonas acroporae</name>
    <dbReference type="NCBI Taxonomy" id="2937791"/>
    <lineage>
        <taxon>Bacteria</taxon>
        <taxon>Pseudomonadati</taxon>
        <taxon>Pseudomonadota</taxon>
        <taxon>Alphaproteobacteria</taxon>
        <taxon>Acetobacterales</taxon>
        <taxon>Roseomonadaceae</taxon>
        <taxon>Roseomonas</taxon>
    </lineage>
</organism>
<dbReference type="PANTHER" id="PTHR42928:SF5">
    <property type="entry name" value="BLR1237 PROTEIN"/>
    <property type="match status" value="1"/>
</dbReference>
<evidence type="ECO:0000313" key="3">
    <source>
        <dbReference type="EMBL" id="MCK8783429.1"/>
    </source>
</evidence>
<dbReference type="SUPFAM" id="SSF53850">
    <property type="entry name" value="Periplasmic binding protein-like II"/>
    <property type="match status" value="1"/>
</dbReference>
<keyword evidence="4" id="KW-1185">Reference proteome</keyword>
<evidence type="ECO:0000256" key="2">
    <source>
        <dbReference type="SAM" id="SignalP"/>
    </source>
</evidence>
<dbReference type="CDD" id="cd07012">
    <property type="entry name" value="PBP2_Bug_TTT"/>
    <property type="match status" value="1"/>
</dbReference>
<dbReference type="InterPro" id="IPR005064">
    <property type="entry name" value="BUG"/>
</dbReference>
<sequence length="338" mass="35444">MMTRLPRRAALLAAGLLAAPAARAQALAPTQGQAQAGGFAPTHPIRVIVPYPPGGVTDLVGRVVADGCRDREGWPAVVENKPGASGQIGMAEAKRARPDGETLLIGGFGSHVLPPAVTPNYPFDIPRDFTPVARLAEFVNVLVVNPASPWHSVSELVAAAKARPGELNFGSSGTGASNHMTAELFALETGTRLTHIPGQGANTSIVSLRAGDIQLIFENMPAVLGQIRDGALRALAVTSAYRSRALPEVPTLAESGWPGIDVSSWIALYGPPGLPAPLRDTLAAAAVRAVETEPGRERLERVGFEIRPLRGDAFTAFQNAQLARWRDVVARAGVRPAG</sequence>
<feature type="signal peptide" evidence="2">
    <location>
        <begin position="1"/>
        <end position="24"/>
    </location>
</feature>